<dbReference type="Proteomes" id="UP001327560">
    <property type="component" value="Chromosome 7"/>
</dbReference>
<evidence type="ECO:0000256" key="1">
    <source>
        <dbReference type="SAM" id="MobiDB-lite"/>
    </source>
</evidence>
<gene>
    <name evidence="2" type="ORF">Cni_G22364</name>
</gene>
<accession>A0AAQ3KSC1</accession>
<name>A0AAQ3KSC1_9LILI</name>
<dbReference type="EMBL" id="CP136896">
    <property type="protein sequence ID" value="WOL13594.1"/>
    <property type="molecule type" value="Genomic_DNA"/>
</dbReference>
<keyword evidence="3" id="KW-1185">Reference proteome</keyword>
<proteinExistence type="predicted"/>
<evidence type="ECO:0000313" key="2">
    <source>
        <dbReference type="EMBL" id="WOL13594.1"/>
    </source>
</evidence>
<protein>
    <submittedName>
        <fullName evidence="2">Uncharacterized protein</fullName>
    </submittedName>
</protein>
<reference evidence="2 3" key="1">
    <citation type="submission" date="2023-10" db="EMBL/GenBank/DDBJ databases">
        <title>Chromosome-scale genome assembly provides insights into flower coloration mechanisms of Canna indica.</title>
        <authorList>
            <person name="Li C."/>
        </authorList>
    </citation>
    <scope>NUCLEOTIDE SEQUENCE [LARGE SCALE GENOMIC DNA]</scope>
    <source>
        <tissue evidence="2">Flower</tissue>
    </source>
</reference>
<sequence length="92" mass="10436">MNGVDSSDYESSDVGSYDYENSLVAAIPCFINDTILLPRRNGFSWLISFISPPRISRSRSPKRPGRRRSSSNSRSRSSPPPKGEKEEEMRRI</sequence>
<dbReference type="AlphaFoldDB" id="A0AAQ3KSC1"/>
<evidence type="ECO:0000313" key="3">
    <source>
        <dbReference type="Proteomes" id="UP001327560"/>
    </source>
</evidence>
<feature type="compositionally biased region" description="Basic and acidic residues" evidence="1">
    <location>
        <begin position="82"/>
        <end position="92"/>
    </location>
</feature>
<feature type="compositionally biased region" description="Basic residues" evidence="1">
    <location>
        <begin position="56"/>
        <end position="69"/>
    </location>
</feature>
<organism evidence="2 3">
    <name type="scientific">Canna indica</name>
    <name type="common">Indian-shot</name>
    <dbReference type="NCBI Taxonomy" id="4628"/>
    <lineage>
        <taxon>Eukaryota</taxon>
        <taxon>Viridiplantae</taxon>
        <taxon>Streptophyta</taxon>
        <taxon>Embryophyta</taxon>
        <taxon>Tracheophyta</taxon>
        <taxon>Spermatophyta</taxon>
        <taxon>Magnoliopsida</taxon>
        <taxon>Liliopsida</taxon>
        <taxon>Zingiberales</taxon>
        <taxon>Cannaceae</taxon>
        <taxon>Canna</taxon>
    </lineage>
</organism>
<feature type="region of interest" description="Disordered" evidence="1">
    <location>
        <begin position="54"/>
        <end position="92"/>
    </location>
</feature>